<feature type="compositionally biased region" description="Basic and acidic residues" evidence="1">
    <location>
        <begin position="396"/>
        <end position="407"/>
    </location>
</feature>
<evidence type="ECO:0000313" key="5">
    <source>
        <dbReference type="Proteomes" id="UP001241758"/>
    </source>
</evidence>
<protein>
    <submittedName>
        <fullName evidence="4">Helix-turn-helix domain-containing protein</fullName>
    </submittedName>
</protein>
<dbReference type="InterPro" id="IPR051448">
    <property type="entry name" value="CdaR-like_regulators"/>
</dbReference>
<evidence type="ECO:0000313" key="4">
    <source>
        <dbReference type="EMBL" id="MDI6105198.1"/>
    </source>
</evidence>
<dbReference type="EMBL" id="JASCTH010000042">
    <property type="protein sequence ID" value="MDI6105198.1"/>
    <property type="molecule type" value="Genomic_DNA"/>
</dbReference>
<sequence length="427" mass="46483">MGMAPLGTSVPVGHMLRRCAANLRADIDMVVADTVRAVESGIPEYARPADEAYHRTLHAGVEQALHGFLGILERRDDTTWRDVYRAIGAGEMREGRSLDALQAAIRIGARMGLRHVVEFAESESLTPGMVGSLADAIWSHVDDLAEAAAEGYAEARAAEVGDLDRRRRRLLHLLVADPPAGDEAVAAAALAARWPMPRRLAAVAIAPGEVQTLPPVLPPDVLADPRHAEPVLIVPDPESPAQLRLMVNTLARYRVAVGPAVPPEAAGHSLRWARRALDLHGRGVIGGDGVIWCQEHLGILAVFQDEALLAALVERRLSPLAAMRASQREPLVDTLLSWLQHNMNANAVAAHLHLHPQTVRRRLRQLDRLFGERIHDGDARFELEIALLAEQAGRAERVRHAKRDEPAPHPAAARVTRPGAPAVRRAR</sequence>
<feature type="domain" description="PucR-like N-terminal" evidence="3">
    <location>
        <begin position="19"/>
        <end position="175"/>
    </location>
</feature>
<reference evidence="4 5" key="1">
    <citation type="submission" date="2023-05" db="EMBL/GenBank/DDBJ databases">
        <title>Actinoplanes sp. NEAU-A12 genome sequencing.</title>
        <authorList>
            <person name="Wang Z.-S."/>
        </authorList>
    </citation>
    <scope>NUCLEOTIDE SEQUENCE [LARGE SCALE GENOMIC DNA]</scope>
    <source>
        <strain evidence="4 5">NEAU-A12</strain>
    </source>
</reference>
<feature type="domain" description="PucR C-terminal helix-turn-helix" evidence="2">
    <location>
        <begin position="331"/>
        <end position="389"/>
    </location>
</feature>
<name>A0ABT6WZL8_9ACTN</name>
<dbReference type="PANTHER" id="PTHR33744">
    <property type="entry name" value="CARBOHYDRATE DIACID REGULATOR"/>
    <property type="match status" value="1"/>
</dbReference>
<dbReference type="InterPro" id="IPR058663">
    <property type="entry name" value="PucR-like_N"/>
</dbReference>
<dbReference type="Pfam" id="PF13556">
    <property type="entry name" value="HTH_30"/>
    <property type="match status" value="1"/>
</dbReference>
<evidence type="ECO:0000259" key="3">
    <source>
        <dbReference type="Pfam" id="PF25906"/>
    </source>
</evidence>
<dbReference type="PANTHER" id="PTHR33744:SF1">
    <property type="entry name" value="DNA-BINDING TRANSCRIPTIONAL ACTIVATOR ADER"/>
    <property type="match status" value="1"/>
</dbReference>
<dbReference type="InterPro" id="IPR042070">
    <property type="entry name" value="PucR_C-HTH_sf"/>
</dbReference>
<dbReference type="Pfam" id="PF25906">
    <property type="entry name" value="PucR-like_N"/>
    <property type="match status" value="1"/>
</dbReference>
<evidence type="ECO:0000259" key="2">
    <source>
        <dbReference type="Pfam" id="PF13556"/>
    </source>
</evidence>
<gene>
    <name evidence="4" type="ORF">QLQ12_42095</name>
</gene>
<proteinExistence type="predicted"/>
<evidence type="ECO:0000256" key="1">
    <source>
        <dbReference type="SAM" id="MobiDB-lite"/>
    </source>
</evidence>
<dbReference type="InterPro" id="IPR025736">
    <property type="entry name" value="PucR_C-HTH_dom"/>
</dbReference>
<dbReference type="Gene3D" id="1.10.10.2840">
    <property type="entry name" value="PucR C-terminal helix-turn-helix domain"/>
    <property type="match status" value="1"/>
</dbReference>
<comment type="caution">
    <text evidence="4">The sequence shown here is derived from an EMBL/GenBank/DDBJ whole genome shotgun (WGS) entry which is preliminary data.</text>
</comment>
<dbReference type="Proteomes" id="UP001241758">
    <property type="component" value="Unassembled WGS sequence"/>
</dbReference>
<dbReference type="RefSeq" id="WP_282766667.1">
    <property type="nucleotide sequence ID" value="NZ_JASCTH010000042.1"/>
</dbReference>
<organism evidence="4 5">
    <name type="scientific">Actinoplanes sandaracinus</name>
    <dbReference type="NCBI Taxonomy" id="3045177"/>
    <lineage>
        <taxon>Bacteria</taxon>
        <taxon>Bacillati</taxon>
        <taxon>Actinomycetota</taxon>
        <taxon>Actinomycetes</taxon>
        <taxon>Micromonosporales</taxon>
        <taxon>Micromonosporaceae</taxon>
        <taxon>Actinoplanes</taxon>
    </lineage>
</organism>
<feature type="region of interest" description="Disordered" evidence="1">
    <location>
        <begin position="396"/>
        <end position="427"/>
    </location>
</feature>
<keyword evidence="5" id="KW-1185">Reference proteome</keyword>
<accession>A0ABT6WZL8</accession>